<proteinExistence type="predicted"/>
<dbReference type="EMBL" id="MVBO01000084">
    <property type="protein sequence ID" value="OZJ03464.1"/>
    <property type="molecule type" value="Genomic_DNA"/>
</dbReference>
<name>A0A261XYY8_9FUNG</name>
<reference evidence="1 2" key="1">
    <citation type="journal article" date="2017" name="Mycologia">
        <title>Bifiguratus adelaidae, gen. et sp. nov., a new member of Mucoromycotina in endophytic and soil-dwelling habitats.</title>
        <authorList>
            <person name="Torres-Cruz T.J."/>
            <person name="Billingsley Tobias T.L."/>
            <person name="Almatruk M."/>
            <person name="Hesse C."/>
            <person name="Kuske C.R."/>
            <person name="Desiro A."/>
            <person name="Benucci G.M."/>
            <person name="Bonito G."/>
            <person name="Stajich J.E."/>
            <person name="Dunlap C."/>
            <person name="Arnold A.E."/>
            <person name="Porras-Alfaro A."/>
        </authorList>
    </citation>
    <scope>NUCLEOTIDE SEQUENCE [LARGE SCALE GENOMIC DNA]</scope>
    <source>
        <strain evidence="1 2">AZ0501</strain>
    </source>
</reference>
<organism evidence="1 2">
    <name type="scientific">Bifiguratus adelaidae</name>
    <dbReference type="NCBI Taxonomy" id="1938954"/>
    <lineage>
        <taxon>Eukaryota</taxon>
        <taxon>Fungi</taxon>
        <taxon>Fungi incertae sedis</taxon>
        <taxon>Mucoromycota</taxon>
        <taxon>Mucoromycotina</taxon>
        <taxon>Endogonomycetes</taxon>
        <taxon>Endogonales</taxon>
        <taxon>Endogonales incertae sedis</taxon>
        <taxon>Bifiguratus</taxon>
    </lineage>
</organism>
<evidence type="ECO:0000313" key="2">
    <source>
        <dbReference type="Proteomes" id="UP000242875"/>
    </source>
</evidence>
<keyword evidence="2" id="KW-1185">Reference proteome</keyword>
<dbReference type="AlphaFoldDB" id="A0A261XYY8"/>
<gene>
    <name evidence="1" type="ORF">BZG36_02728</name>
</gene>
<comment type="caution">
    <text evidence="1">The sequence shown here is derived from an EMBL/GenBank/DDBJ whole genome shotgun (WGS) entry which is preliminary data.</text>
</comment>
<evidence type="ECO:0000313" key="1">
    <source>
        <dbReference type="EMBL" id="OZJ03464.1"/>
    </source>
</evidence>
<accession>A0A261XYY8</accession>
<protein>
    <submittedName>
        <fullName evidence="1">Uncharacterized protein</fullName>
    </submittedName>
</protein>
<sequence length="249" mass="27726">MTSLDPMLPPTIDELDTLDMIPITEDLPSYHEVSLAAPPPPTYSKTDRTLLRYDVYSSETSSTPSASSASTLVIRSRETGLPVYDLSIPSQRMFAAREWRLTSCLDAFTTMIGRRGVFPAEAINLTYSANGAILMQTKLKSTSCTRILWSFFIGNRMYDWIVSDTGRRLECITECLDVATETSHSGIRIALLEPRFLNRTDSDIPAITLSLSAAELDRWVSLGDRRRLEAFIILTGATVASEIWGMDVQ</sequence>
<dbReference type="Proteomes" id="UP000242875">
    <property type="component" value="Unassembled WGS sequence"/>
</dbReference>